<dbReference type="InterPro" id="IPR036388">
    <property type="entry name" value="WH-like_DNA-bd_sf"/>
</dbReference>
<name>A0ABS1MH64_9NOCA</name>
<evidence type="ECO:0000256" key="2">
    <source>
        <dbReference type="ARBA" id="ARBA00022759"/>
    </source>
</evidence>
<organism evidence="5 6">
    <name type="scientific">Nocardia acididurans</name>
    <dbReference type="NCBI Taxonomy" id="2802282"/>
    <lineage>
        <taxon>Bacteria</taxon>
        <taxon>Bacillati</taxon>
        <taxon>Actinomycetota</taxon>
        <taxon>Actinomycetes</taxon>
        <taxon>Mycobacteriales</taxon>
        <taxon>Nocardiaceae</taxon>
        <taxon>Nocardia</taxon>
    </lineage>
</organism>
<keyword evidence="1" id="KW-0540">Nuclease</keyword>
<dbReference type="RefSeq" id="WP_201958083.1">
    <property type="nucleotide sequence ID" value="NZ_JAERRJ010000022.1"/>
</dbReference>
<keyword evidence="3" id="KW-0378">Hydrolase</keyword>
<feature type="domain" description="Type II restriction enzyme NaeI" evidence="4">
    <location>
        <begin position="40"/>
        <end position="319"/>
    </location>
</feature>
<evidence type="ECO:0000256" key="3">
    <source>
        <dbReference type="ARBA" id="ARBA00022801"/>
    </source>
</evidence>
<dbReference type="SUPFAM" id="SSF52980">
    <property type="entry name" value="Restriction endonuclease-like"/>
    <property type="match status" value="1"/>
</dbReference>
<accession>A0ABS1MH64</accession>
<evidence type="ECO:0000313" key="6">
    <source>
        <dbReference type="Proteomes" id="UP000602198"/>
    </source>
</evidence>
<sequence>MFENTLPLDFGPECMEGAVMDDPQLEEVWHYFTGQPDYVSRFGCVLRQAIDEVLDGQRTGRYDINGENVASTEKTYLGTKVEIVTRAEFSLGFGSVMDYEIAGCPVDAKFTLGRNWTIPLEAVGHICLLMRADDAGGEFQVGLLRISDQRLNQGKNRDQKRTISKTGRADIRWLVPEGSLPRNLLLNLSRTDPQIVHEIFAASDSHRGSGNGGQLRVNELLRRVQGQIIDRNTAITVASQHDGPKRIRDARRHLQPEGIVVLGHQKDGPRVARELGLPIPFKGSWVSTTLSLPPIGDRRPATRIGNIDYVVRGVDDPVITAPLIWQ</sequence>
<comment type="caution">
    <text evidence="5">The sequence shown here is derived from an EMBL/GenBank/DDBJ whole genome shotgun (WGS) entry which is preliminary data.</text>
</comment>
<dbReference type="InterPro" id="IPR011335">
    <property type="entry name" value="Restrct_endonuc-II-like"/>
</dbReference>
<dbReference type="Pfam" id="PF09126">
    <property type="entry name" value="NaeI"/>
    <property type="match status" value="1"/>
</dbReference>
<dbReference type="InterPro" id="IPR037057">
    <property type="entry name" value="DNA_rep_MutH/T2_RE_sf"/>
</dbReference>
<evidence type="ECO:0000256" key="1">
    <source>
        <dbReference type="ARBA" id="ARBA00022722"/>
    </source>
</evidence>
<evidence type="ECO:0000313" key="5">
    <source>
        <dbReference type="EMBL" id="MBL1080008.1"/>
    </source>
</evidence>
<dbReference type="InterPro" id="IPR015210">
    <property type="entry name" value="NaeI"/>
</dbReference>
<reference evidence="5 6" key="1">
    <citation type="submission" date="2021-01" db="EMBL/GenBank/DDBJ databases">
        <title>WGS of actinomycetes isolated from Thailand.</title>
        <authorList>
            <person name="Thawai C."/>
        </authorList>
    </citation>
    <scope>NUCLEOTIDE SEQUENCE [LARGE SCALE GENOMIC DNA]</scope>
    <source>
        <strain evidence="5 6">LPG 2</strain>
    </source>
</reference>
<dbReference type="Proteomes" id="UP000602198">
    <property type="component" value="Unassembled WGS sequence"/>
</dbReference>
<dbReference type="Gene3D" id="1.10.10.10">
    <property type="entry name" value="Winged helix-like DNA-binding domain superfamily/Winged helix DNA-binding domain"/>
    <property type="match status" value="1"/>
</dbReference>
<dbReference type="EMBL" id="JAERRJ010000022">
    <property type="protein sequence ID" value="MBL1080008.1"/>
    <property type="molecule type" value="Genomic_DNA"/>
</dbReference>
<proteinExistence type="predicted"/>
<protein>
    <submittedName>
        <fullName evidence="5">Restriction endonuclease</fullName>
    </submittedName>
</protein>
<dbReference type="GO" id="GO:0004519">
    <property type="term" value="F:endonuclease activity"/>
    <property type="evidence" value="ECO:0007669"/>
    <property type="project" value="UniProtKB-KW"/>
</dbReference>
<dbReference type="Gene3D" id="3.40.600.10">
    <property type="entry name" value="DNA mismatch repair MutH/Restriction endonuclease, type II"/>
    <property type="match status" value="1"/>
</dbReference>
<dbReference type="CDD" id="cd22338">
    <property type="entry name" value="NaeI-like"/>
    <property type="match status" value="1"/>
</dbReference>
<evidence type="ECO:0000259" key="4">
    <source>
        <dbReference type="Pfam" id="PF09126"/>
    </source>
</evidence>
<gene>
    <name evidence="5" type="ORF">JK358_36995</name>
</gene>
<keyword evidence="2 5" id="KW-0255">Endonuclease</keyword>
<keyword evidence="6" id="KW-1185">Reference proteome</keyword>